<keyword evidence="1" id="KW-0472">Membrane</keyword>
<dbReference type="AlphaFoldDB" id="A0AA88E391"/>
<keyword evidence="1" id="KW-1133">Transmembrane helix</keyword>
<proteinExistence type="predicted"/>
<name>A0AA88E391_FICCA</name>
<evidence type="ECO:0000313" key="2">
    <source>
        <dbReference type="EMBL" id="GMN63224.1"/>
    </source>
</evidence>
<feature type="transmembrane region" description="Helical" evidence="1">
    <location>
        <begin position="26"/>
        <end position="44"/>
    </location>
</feature>
<dbReference type="EMBL" id="BTGU01000145">
    <property type="protein sequence ID" value="GMN63224.1"/>
    <property type="molecule type" value="Genomic_DNA"/>
</dbReference>
<evidence type="ECO:0000256" key="1">
    <source>
        <dbReference type="SAM" id="Phobius"/>
    </source>
</evidence>
<protein>
    <submittedName>
        <fullName evidence="2">Uncharacterized protein</fullName>
    </submittedName>
</protein>
<sequence>MQLRSADDAHFLVLGDMAEEAALEPLWAISAAVILCLTISRMRLDLLQFGDNDGSQRLRWSFSDDMTPVIVVAVAVTVVVVTGDLGLGFD</sequence>
<keyword evidence="1" id="KW-0812">Transmembrane</keyword>
<reference evidence="2" key="1">
    <citation type="submission" date="2023-07" db="EMBL/GenBank/DDBJ databases">
        <title>draft genome sequence of fig (Ficus carica).</title>
        <authorList>
            <person name="Takahashi T."/>
            <person name="Nishimura K."/>
        </authorList>
    </citation>
    <scope>NUCLEOTIDE SEQUENCE</scope>
</reference>
<organism evidence="2 3">
    <name type="scientific">Ficus carica</name>
    <name type="common">Common fig</name>
    <dbReference type="NCBI Taxonomy" id="3494"/>
    <lineage>
        <taxon>Eukaryota</taxon>
        <taxon>Viridiplantae</taxon>
        <taxon>Streptophyta</taxon>
        <taxon>Embryophyta</taxon>
        <taxon>Tracheophyta</taxon>
        <taxon>Spermatophyta</taxon>
        <taxon>Magnoliopsida</taxon>
        <taxon>eudicotyledons</taxon>
        <taxon>Gunneridae</taxon>
        <taxon>Pentapetalae</taxon>
        <taxon>rosids</taxon>
        <taxon>fabids</taxon>
        <taxon>Rosales</taxon>
        <taxon>Moraceae</taxon>
        <taxon>Ficeae</taxon>
        <taxon>Ficus</taxon>
    </lineage>
</organism>
<feature type="transmembrane region" description="Helical" evidence="1">
    <location>
        <begin position="65"/>
        <end position="89"/>
    </location>
</feature>
<evidence type="ECO:0000313" key="3">
    <source>
        <dbReference type="Proteomes" id="UP001187192"/>
    </source>
</evidence>
<accession>A0AA88E391</accession>
<dbReference type="Proteomes" id="UP001187192">
    <property type="component" value="Unassembled WGS sequence"/>
</dbReference>
<comment type="caution">
    <text evidence="2">The sequence shown here is derived from an EMBL/GenBank/DDBJ whole genome shotgun (WGS) entry which is preliminary data.</text>
</comment>
<gene>
    <name evidence="2" type="ORF">TIFTF001_032311</name>
</gene>
<keyword evidence="3" id="KW-1185">Reference proteome</keyword>